<feature type="transmembrane region" description="Helical" evidence="7">
    <location>
        <begin position="248"/>
        <end position="270"/>
    </location>
</feature>
<dbReference type="InterPro" id="IPR000537">
    <property type="entry name" value="UbiA_prenyltransferase"/>
</dbReference>
<gene>
    <name evidence="8" type="ORF">ILEXP_LOCUS54149</name>
</gene>
<dbReference type="GO" id="GO:0031969">
    <property type="term" value="C:chloroplast membrane"/>
    <property type="evidence" value="ECO:0007669"/>
    <property type="project" value="UniProtKB-SubCell"/>
</dbReference>
<dbReference type="PANTHER" id="PTHR43009:SF7">
    <property type="entry name" value="HOMOGENTISATE GERANYLGERANYLTRANSFERASE, CHLOROPLASTIC"/>
    <property type="match status" value="1"/>
</dbReference>
<comment type="caution">
    <text evidence="8">The sequence shown here is derived from an EMBL/GenBank/DDBJ whole genome shotgun (WGS) entry which is preliminary data.</text>
</comment>
<evidence type="ECO:0000313" key="9">
    <source>
        <dbReference type="Proteomes" id="UP001642360"/>
    </source>
</evidence>
<dbReference type="Gene3D" id="1.10.357.140">
    <property type="entry name" value="UbiA prenyltransferase"/>
    <property type="match status" value="1"/>
</dbReference>
<feature type="transmembrane region" description="Helical" evidence="7">
    <location>
        <begin position="183"/>
        <end position="203"/>
    </location>
</feature>
<dbReference type="CDD" id="cd13960">
    <property type="entry name" value="PT_UbiA_HPT1"/>
    <property type="match status" value="1"/>
</dbReference>
<dbReference type="AlphaFoldDB" id="A0ABC8US36"/>
<reference evidence="8 9" key="1">
    <citation type="submission" date="2024-02" db="EMBL/GenBank/DDBJ databases">
        <authorList>
            <person name="Vignale AGUSTIN F."/>
            <person name="Sosa J E."/>
            <person name="Modenutti C."/>
        </authorList>
    </citation>
    <scope>NUCLEOTIDE SEQUENCE [LARGE SCALE GENOMIC DNA]</scope>
</reference>
<dbReference type="InterPro" id="IPR044502">
    <property type="entry name" value="AtHST-like"/>
</dbReference>
<evidence type="ECO:0000313" key="8">
    <source>
        <dbReference type="EMBL" id="CAK9183855.1"/>
    </source>
</evidence>
<dbReference type="Proteomes" id="UP001642360">
    <property type="component" value="Unassembled WGS sequence"/>
</dbReference>
<comment type="subcellular location">
    <subcellularLocation>
        <location evidence="1">Plastid</location>
        <location evidence="1">Chloroplast membrane</location>
        <topology evidence="1">Multi-pass membrane protein</topology>
    </subcellularLocation>
</comment>
<evidence type="ECO:0000256" key="6">
    <source>
        <dbReference type="ARBA" id="ARBA00023136"/>
    </source>
</evidence>
<accession>A0ABC8US36</accession>
<keyword evidence="6 7" id="KW-0472">Membrane</keyword>
<keyword evidence="9" id="KW-1185">Reference proteome</keyword>
<keyword evidence="4 7" id="KW-0812">Transmembrane</keyword>
<feature type="transmembrane region" description="Helical" evidence="7">
    <location>
        <begin position="135"/>
        <end position="157"/>
    </location>
</feature>
<evidence type="ECO:0000256" key="3">
    <source>
        <dbReference type="ARBA" id="ARBA00022679"/>
    </source>
</evidence>
<proteinExistence type="inferred from homology"/>
<evidence type="ECO:0000256" key="4">
    <source>
        <dbReference type="ARBA" id="ARBA00022692"/>
    </source>
</evidence>
<dbReference type="EMBL" id="CAUOFW020008780">
    <property type="protein sequence ID" value="CAK9183855.1"/>
    <property type="molecule type" value="Genomic_DNA"/>
</dbReference>
<evidence type="ECO:0000256" key="2">
    <source>
        <dbReference type="ARBA" id="ARBA00005985"/>
    </source>
</evidence>
<evidence type="ECO:0000256" key="5">
    <source>
        <dbReference type="ARBA" id="ARBA00022989"/>
    </source>
</evidence>
<dbReference type="PANTHER" id="PTHR43009">
    <property type="entry name" value="HOMOGENTISATE SOLANESYLTRANSFERASE, CHLOROPLASTIC"/>
    <property type="match status" value="1"/>
</dbReference>
<comment type="similarity">
    <text evidence="2">Belongs to the UbiA prenyltransferase family.</text>
</comment>
<feature type="transmembrane region" description="Helical" evidence="7">
    <location>
        <begin position="296"/>
        <end position="316"/>
    </location>
</feature>
<feature type="transmembrane region" description="Helical" evidence="7">
    <location>
        <begin position="322"/>
        <end position="340"/>
    </location>
</feature>
<organism evidence="8 9">
    <name type="scientific">Ilex paraguariensis</name>
    <name type="common">yerba mate</name>
    <dbReference type="NCBI Taxonomy" id="185542"/>
    <lineage>
        <taxon>Eukaryota</taxon>
        <taxon>Viridiplantae</taxon>
        <taxon>Streptophyta</taxon>
        <taxon>Embryophyta</taxon>
        <taxon>Tracheophyta</taxon>
        <taxon>Spermatophyta</taxon>
        <taxon>Magnoliopsida</taxon>
        <taxon>eudicotyledons</taxon>
        <taxon>Gunneridae</taxon>
        <taxon>Pentapetalae</taxon>
        <taxon>asterids</taxon>
        <taxon>campanulids</taxon>
        <taxon>Aquifoliales</taxon>
        <taxon>Aquifoliaceae</taxon>
        <taxon>Ilex</taxon>
    </lineage>
</organism>
<name>A0ABC8US36_9AQUA</name>
<dbReference type="GO" id="GO:0016740">
    <property type="term" value="F:transferase activity"/>
    <property type="evidence" value="ECO:0007669"/>
    <property type="project" value="UniProtKB-KW"/>
</dbReference>
<keyword evidence="3" id="KW-0808">Transferase</keyword>
<keyword evidence="5 7" id="KW-1133">Transmembrane helix</keyword>
<dbReference type="Pfam" id="PF01040">
    <property type="entry name" value="UbiA"/>
    <property type="match status" value="1"/>
</dbReference>
<protein>
    <submittedName>
        <fullName evidence="8">Uncharacterized protein</fullName>
    </submittedName>
</protein>
<evidence type="ECO:0000256" key="7">
    <source>
        <dbReference type="SAM" id="Phobius"/>
    </source>
</evidence>
<dbReference type="InterPro" id="IPR044878">
    <property type="entry name" value="UbiA_sf"/>
</dbReference>
<feature type="transmembrane region" description="Helical" evidence="7">
    <location>
        <begin position="215"/>
        <end position="236"/>
    </location>
</feature>
<sequence length="401" mass="44692">MEISLCYAPLEVTETQGFVTPFRLPGKHLQNCRNVHHWGTPLGCCGQRFLTLANNLRSYKEQKTPNKHKLAKRSIFSGKLEHKHASAPKNGNLTTFQTDLCERLYAFYRFSRPHTVIGTVSLISSYFLRKSMADLSLAFLVGLLKALIPSILMNIYVVGLNQLFDVEIDKVNKPNLPLASGEFSVGIGVTIVSTCLLMVNILATRMTSFAIGIMFQSPPLFSALLISFLLGSAYSVELPLLRWKRNAFLAATCILIVRAIVVQLAFFIHIQDIPDVDGDRNFGVLSLSVRLGQKKVFWLCIGMLLMAYGIAVVIGVSSSSLPSKFITVLGHFSLASFLWLHARSVDPENKASITSFYMLIWKANRPEMVFASILLSVQESVTVLRETIKLHNKLLSSLCEF</sequence>
<evidence type="ECO:0000256" key="1">
    <source>
        <dbReference type="ARBA" id="ARBA00004508"/>
    </source>
</evidence>